<gene>
    <name evidence="1" type="ORF">LUZ62_079266</name>
</gene>
<proteinExistence type="predicted"/>
<accession>A0AAV8DNW3</accession>
<name>A0AAV8DNW3_9POAL</name>
<protein>
    <submittedName>
        <fullName evidence="1">Rho guanine nucleotide exchange factor</fullName>
    </submittedName>
</protein>
<comment type="caution">
    <text evidence="1">The sequence shown here is derived from an EMBL/GenBank/DDBJ whole genome shotgun (WGS) entry which is preliminary data.</text>
</comment>
<evidence type="ECO:0000313" key="1">
    <source>
        <dbReference type="EMBL" id="KAJ4768891.1"/>
    </source>
</evidence>
<organism evidence="1 2">
    <name type="scientific">Rhynchospora pubera</name>
    <dbReference type="NCBI Taxonomy" id="906938"/>
    <lineage>
        <taxon>Eukaryota</taxon>
        <taxon>Viridiplantae</taxon>
        <taxon>Streptophyta</taxon>
        <taxon>Embryophyta</taxon>
        <taxon>Tracheophyta</taxon>
        <taxon>Spermatophyta</taxon>
        <taxon>Magnoliopsida</taxon>
        <taxon>Liliopsida</taxon>
        <taxon>Poales</taxon>
        <taxon>Cyperaceae</taxon>
        <taxon>Cyperoideae</taxon>
        <taxon>Rhynchosporeae</taxon>
        <taxon>Rhynchospora</taxon>
    </lineage>
</organism>
<dbReference type="Proteomes" id="UP001140206">
    <property type="component" value="Chromosome 4"/>
</dbReference>
<evidence type="ECO:0000313" key="2">
    <source>
        <dbReference type="Proteomes" id="UP001140206"/>
    </source>
</evidence>
<reference evidence="1" key="1">
    <citation type="submission" date="2022-08" db="EMBL/GenBank/DDBJ databases">
        <authorList>
            <person name="Marques A."/>
        </authorList>
    </citation>
    <scope>NUCLEOTIDE SEQUENCE</scope>
    <source>
        <strain evidence="1">RhyPub2mFocal</strain>
        <tissue evidence="1">Leaves</tissue>
    </source>
</reference>
<keyword evidence="2" id="KW-1185">Reference proteome</keyword>
<dbReference type="PANTHER" id="PTHR33527">
    <property type="entry name" value="OS07G0274300 PROTEIN"/>
    <property type="match status" value="1"/>
</dbReference>
<dbReference type="AlphaFoldDB" id="A0AAV8DNW3"/>
<sequence>MTPPTVKDVLAFHKIDRAVYEKFVAHGLEPGRARNVVALFMWLEERIDVINQIVQIINPTMIVALIAEGDAVLHCLQQDDGQSNYIEIPMITSLAKNRLDIRYFNYNKDETVRGLAHILDRIGRLLFDDHMYELLRAYESEEAAVRAGLSAVRPAVPPALAMLYAPGMGVPIASTEDARSMVITFSKGFPIGREEIWEHFTMRWGDCIEKVMMERVPPGGTILPMYGRVVFKTDTYINLLLDGERVSMYNINGRHLWARKYVPTPTVSVN</sequence>
<dbReference type="PANTHER" id="PTHR33527:SF21">
    <property type="entry name" value="OS10G0182800 PROTEIN"/>
    <property type="match status" value="1"/>
</dbReference>
<dbReference type="EMBL" id="JAMFTS010000004">
    <property type="protein sequence ID" value="KAJ4768891.1"/>
    <property type="molecule type" value="Genomic_DNA"/>
</dbReference>